<dbReference type="Proteomes" id="UP000184221">
    <property type="component" value="Unassembled WGS sequence"/>
</dbReference>
<protein>
    <submittedName>
        <fullName evidence="1">Uncharacterized protein</fullName>
    </submittedName>
</protein>
<dbReference type="RefSeq" id="WP_072777554.1">
    <property type="nucleotide sequence ID" value="NZ_FQXC01000003.1"/>
</dbReference>
<evidence type="ECO:0000313" key="1">
    <source>
        <dbReference type="EMBL" id="SHH48412.1"/>
    </source>
</evidence>
<accession>A0A1M5TCF8</accession>
<name>A0A1M5TCF8_9RHOB</name>
<dbReference type="AlphaFoldDB" id="A0A1M5TCF8"/>
<sequence>MTQVITKLAAYELLAQERPMVSLIDRDILALGGDFIPLRSDWISLFYDTGHKVTSDDGSQYAFRAITTRGEYLWLVFSAGKTRGYHAETTCPHSAFAEAREALTYRRAVKSRWDDVRAVARALRRGKLRFDVLIEDAMESPLCAMGTRHFLRSFGLSGIKRISGFKLAWMMLIEPQLGFVIYQAALREGVLSACSQDDMFASHLDLATPDQPAA</sequence>
<dbReference type="OrthoDB" id="7875042at2"/>
<reference evidence="1 2" key="1">
    <citation type="submission" date="2016-11" db="EMBL/GenBank/DDBJ databases">
        <authorList>
            <person name="Jaros S."/>
            <person name="Januszkiewicz K."/>
            <person name="Wedrychowicz H."/>
        </authorList>
    </citation>
    <scope>NUCLEOTIDE SEQUENCE [LARGE SCALE GENOMIC DNA]</scope>
    <source>
        <strain evidence="1 2">DSM 29431</strain>
    </source>
</reference>
<gene>
    <name evidence="1" type="ORF">SAMN05443551_2171</name>
</gene>
<proteinExistence type="predicted"/>
<organism evidence="1 2">
    <name type="scientific">Marivita hallyeonensis</name>
    <dbReference type="NCBI Taxonomy" id="996342"/>
    <lineage>
        <taxon>Bacteria</taxon>
        <taxon>Pseudomonadati</taxon>
        <taxon>Pseudomonadota</taxon>
        <taxon>Alphaproteobacteria</taxon>
        <taxon>Rhodobacterales</taxon>
        <taxon>Roseobacteraceae</taxon>
        <taxon>Marivita</taxon>
    </lineage>
</organism>
<keyword evidence="2" id="KW-1185">Reference proteome</keyword>
<evidence type="ECO:0000313" key="2">
    <source>
        <dbReference type="Proteomes" id="UP000184221"/>
    </source>
</evidence>
<dbReference type="STRING" id="996342.SAMN05443551_2171"/>
<dbReference type="EMBL" id="FQXC01000003">
    <property type="protein sequence ID" value="SHH48412.1"/>
    <property type="molecule type" value="Genomic_DNA"/>
</dbReference>